<dbReference type="Proteomes" id="UP001470230">
    <property type="component" value="Unassembled WGS sequence"/>
</dbReference>
<keyword evidence="3" id="KW-1185">Reference proteome</keyword>
<organism evidence="2 3">
    <name type="scientific">Tritrichomonas musculus</name>
    <dbReference type="NCBI Taxonomy" id="1915356"/>
    <lineage>
        <taxon>Eukaryota</taxon>
        <taxon>Metamonada</taxon>
        <taxon>Parabasalia</taxon>
        <taxon>Tritrichomonadida</taxon>
        <taxon>Tritrichomonadidae</taxon>
        <taxon>Tritrichomonas</taxon>
    </lineage>
</organism>
<evidence type="ECO:0000256" key="1">
    <source>
        <dbReference type="SAM" id="MobiDB-lite"/>
    </source>
</evidence>
<gene>
    <name evidence="2" type="ORF">M9Y10_004966</name>
</gene>
<feature type="region of interest" description="Disordered" evidence="1">
    <location>
        <begin position="35"/>
        <end position="55"/>
    </location>
</feature>
<comment type="caution">
    <text evidence="2">The sequence shown here is derived from an EMBL/GenBank/DDBJ whole genome shotgun (WGS) entry which is preliminary data.</text>
</comment>
<dbReference type="EMBL" id="JAPFFF010000011">
    <property type="protein sequence ID" value="KAK8878201.1"/>
    <property type="molecule type" value="Genomic_DNA"/>
</dbReference>
<protein>
    <submittedName>
        <fullName evidence="2">Uncharacterized protein</fullName>
    </submittedName>
</protein>
<reference evidence="2 3" key="1">
    <citation type="submission" date="2024-04" db="EMBL/GenBank/DDBJ databases">
        <title>Tritrichomonas musculus Genome.</title>
        <authorList>
            <person name="Alves-Ferreira E."/>
            <person name="Grigg M."/>
            <person name="Lorenzi H."/>
            <person name="Galac M."/>
        </authorList>
    </citation>
    <scope>NUCLEOTIDE SEQUENCE [LARGE SCALE GENOMIC DNA]</scope>
    <source>
        <strain evidence="2 3">EAF2021</strain>
    </source>
</reference>
<evidence type="ECO:0000313" key="3">
    <source>
        <dbReference type="Proteomes" id="UP001470230"/>
    </source>
</evidence>
<sequence>MKTTPKNLNVMKQHEVLKSQMASISTSLSEISKHIEKWPIQPTEPRDSKEGENDSTNFEDISHIFAIFSNLLGPLEAGEAYKKLVDIRKKVHESKRKFENLKANKDTVGPEAVLQEATNLRPLLGALRKAESDFVYVLMHQWRAAIQAIDSDLLEIQSKGLTD</sequence>
<proteinExistence type="predicted"/>
<evidence type="ECO:0000313" key="2">
    <source>
        <dbReference type="EMBL" id="KAK8878201.1"/>
    </source>
</evidence>
<accession>A0ABR2JL70</accession>
<name>A0ABR2JL70_9EUKA</name>